<dbReference type="Proteomes" id="UP000184520">
    <property type="component" value="Unassembled WGS sequence"/>
</dbReference>
<dbReference type="Gene3D" id="3.40.50.10610">
    <property type="entry name" value="ABC-type transport auxiliary lipoprotein component"/>
    <property type="match status" value="1"/>
</dbReference>
<keyword evidence="1" id="KW-0732">Signal</keyword>
<evidence type="ECO:0000259" key="4">
    <source>
        <dbReference type="Pfam" id="PF16548"/>
    </source>
</evidence>
<evidence type="ECO:0000313" key="6">
    <source>
        <dbReference type="Proteomes" id="UP000184520"/>
    </source>
</evidence>
<feature type="signal peptide" evidence="1">
    <location>
        <begin position="1"/>
        <end position="18"/>
    </location>
</feature>
<dbReference type="AlphaFoldDB" id="A0A1M5IW20"/>
<evidence type="ECO:0000256" key="1">
    <source>
        <dbReference type="SAM" id="SignalP"/>
    </source>
</evidence>
<dbReference type="OrthoDB" id="8778507at2"/>
<evidence type="ECO:0000259" key="3">
    <source>
        <dbReference type="Pfam" id="PF16539"/>
    </source>
</evidence>
<dbReference type="InterPro" id="IPR032386">
    <property type="entry name" value="FlgT_M"/>
</dbReference>
<accession>A0A1M5IW20</accession>
<keyword evidence="5" id="KW-0966">Cell projection</keyword>
<feature type="domain" description="Flagellar assembly protein T C-terminal" evidence="2">
    <location>
        <begin position="310"/>
        <end position="370"/>
    </location>
</feature>
<dbReference type="InterPro" id="IPR038180">
    <property type="entry name" value="FlgT_N_sf"/>
</dbReference>
<feature type="domain" description="Flagellar assembly protein T middle" evidence="3">
    <location>
        <begin position="109"/>
        <end position="262"/>
    </location>
</feature>
<evidence type="ECO:0000313" key="5">
    <source>
        <dbReference type="EMBL" id="SHG32160.1"/>
    </source>
</evidence>
<evidence type="ECO:0000259" key="2">
    <source>
        <dbReference type="Pfam" id="PF16538"/>
    </source>
</evidence>
<dbReference type="EMBL" id="FQWD01000003">
    <property type="protein sequence ID" value="SHG32160.1"/>
    <property type="molecule type" value="Genomic_DNA"/>
</dbReference>
<protein>
    <submittedName>
        <fullName evidence="5">Flagellar assembly protein T, C-terminal domain</fullName>
    </submittedName>
</protein>
<dbReference type="InterPro" id="IPR032370">
    <property type="entry name" value="FlgT_N"/>
</dbReference>
<proteinExistence type="predicted"/>
<dbReference type="Pfam" id="PF16539">
    <property type="entry name" value="FlgT_M"/>
    <property type="match status" value="1"/>
</dbReference>
<gene>
    <name evidence="5" type="ORF">SAMN05216361_1822</name>
</gene>
<organism evidence="5 6">
    <name type="scientific">Marisediminitalea aggregata</name>
    <dbReference type="NCBI Taxonomy" id="634436"/>
    <lineage>
        <taxon>Bacteria</taxon>
        <taxon>Pseudomonadati</taxon>
        <taxon>Pseudomonadota</taxon>
        <taxon>Gammaproteobacteria</taxon>
        <taxon>Alteromonadales</taxon>
        <taxon>Alteromonadaceae</taxon>
        <taxon>Marisediminitalea</taxon>
    </lineage>
</organism>
<dbReference type="Gene3D" id="3.30.1660.40">
    <property type="entry name" value="FlgT, N-terminal domain"/>
    <property type="match status" value="1"/>
</dbReference>
<sequence length="387" mass="43786">MFRFLLFLLYILSTNVYAQWIEGQASVAVEDAELDEIRVMAIKNAIADAAYKNGSFITAQDIVLDGLLVSSKAQIRTQGRIQRVEIVDETLIDNVLTVTVNVDILPLFECDSDPYTRSLVLSQFQLLKPSQARHGNIFDFGRQVTQRMAQQLTDNQPVVDTLLINQAFMPTSDFNSIDHSQIAAKASLLVKTYHRQYVLFGFIRDISLFEQVKEGLLEDDVSLRRNFTLEVYLLDALHQDIVMQNSYHGEGDWEFDYNETIDLNNSLFWRSDFGRVVLNTINSAVLDVSNTMTCLPSMLPVVSVTPGYLSIALGTRHGVKEGDLFELYQSPQPSMEAQLHYPQWYKQPDLILEVEHVANRSAKLRSSDKNVPLIAAPYDLVSPAPLM</sequence>
<dbReference type="InterPro" id="IPR038165">
    <property type="entry name" value="FlgT_C_sf"/>
</dbReference>
<name>A0A1M5IW20_9ALTE</name>
<feature type="chain" id="PRO_5012635359" evidence="1">
    <location>
        <begin position="19"/>
        <end position="387"/>
    </location>
</feature>
<reference evidence="6" key="1">
    <citation type="submission" date="2016-11" db="EMBL/GenBank/DDBJ databases">
        <authorList>
            <person name="Varghese N."/>
            <person name="Submissions S."/>
        </authorList>
    </citation>
    <scope>NUCLEOTIDE SEQUENCE [LARGE SCALE GENOMIC DNA]</scope>
    <source>
        <strain evidence="6">CGMCC 1.8995</strain>
    </source>
</reference>
<keyword evidence="6" id="KW-1185">Reference proteome</keyword>
<dbReference type="Pfam" id="PF16538">
    <property type="entry name" value="FlgT_C"/>
    <property type="match status" value="1"/>
</dbReference>
<dbReference type="Gene3D" id="2.40.10.410">
    <property type="entry name" value="FlgT, C-terminal domain"/>
    <property type="match status" value="1"/>
</dbReference>
<keyword evidence="5" id="KW-0969">Cilium</keyword>
<dbReference type="STRING" id="634436.SAMN05216361_1822"/>
<keyword evidence="5" id="KW-0282">Flagellum</keyword>
<dbReference type="Pfam" id="PF16548">
    <property type="entry name" value="FlgT_N"/>
    <property type="match status" value="1"/>
</dbReference>
<dbReference type="InterPro" id="IPR032388">
    <property type="entry name" value="FlgT_C"/>
</dbReference>
<feature type="domain" description="Flagellar assembly protein T N-terminal" evidence="4">
    <location>
        <begin position="22"/>
        <end position="105"/>
    </location>
</feature>
<dbReference type="RefSeq" id="WP_073321293.1">
    <property type="nucleotide sequence ID" value="NZ_FQWD01000003.1"/>
</dbReference>